<dbReference type="Gene3D" id="3.40.960.10">
    <property type="entry name" value="VSR Endonuclease"/>
    <property type="match status" value="1"/>
</dbReference>
<comment type="caution">
    <text evidence="7">The sequence shown here is derived from an EMBL/GenBank/DDBJ whole genome shotgun (WGS) entry which is preliminary data.</text>
</comment>
<accession>A0ABV9SEB1</accession>
<keyword evidence="8" id="KW-1185">Reference proteome</keyword>
<dbReference type="CDD" id="cd00221">
    <property type="entry name" value="Vsr"/>
    <property type="match status" value="1"/>
</dbReference>
<keyword evidence="1" id="KW-0540">Nuclease</keyword>
<dbReference type="Proteomes" id="UP001595859">
    <property type="component" value="Unassembled WGS sequence"/>
</dbReference>
<protein>
    <submittedName>
        <fullName evidence="7">Very short patch repair endonuclease</fullName>
    </submittedName>
</protein>
<dbReference type="SUPFAM" id="SSF52980">
    <property type="entry name" value="Restriction endonuclease-like"/>
    <property type="match status" value="1"/>
</dbReference>
<keyword evidence="2 7" id="KW-0255">Endonuclease</keyword>
<dbReference type="GO" id="GO:0004519">
    <property type="term" value="F:endonuclease activity"/>
    <property type="evidence" value="ECO:0007669"/>
    <property type="project" value="UniProtKB-KW"/>
</dbReference>
<keyword evidence="4" id="KW-0378">Hydrolase</keyword>
<evidence type="ECO:0000313" key="7">
    <source>
        <dbReference type="EMBL" id="MFC4858745.1"/>
    </source>
</evidence>
<evidence type="ECO:0000256" key="3">
    <source>
        <dbReference type="ARBA" id="ARBA00022763"/>
    </source>
</evidence>
<dbReference type="InterPro" id="IPR004603">
    <property type="entry name" value="DNA_mismatch_endonuc_vsr"/>
</dbReference>
<keyword evidence="5" id="KW-0234">DNA repair</keyword>
<dbReference type="InterPro" id="IPR011335">
    <property type="entry name" value="Restrct_endonuc-II-like"/>
</dbReference>
<evidence type="ECO:0000256" key="2">
    <source>
        <dbReference type="ARBA" id="ARBA00022759"/>
    </source>
</evidence>
<dbReference type="NCBIfam" id="TIGR00632">
    <property type="entry name" value="vsr"/>
    <property type="match status" value="1"/>
</dbReference>
<sequence length="138" mass="15888">MSNTRGRDTSPEMAVRRALHRMGLRYRVNYRPVPGVRRTVDIVFTKQRIAVLIDGCFWHGCPEHYRPATGSRSRFWADKIEGNQRRDRESSEVFSSAGWLVLRFWEHEDPVTVANRISSAVHEATHRTTSLASVSPHT</sequence>
<dbReference type="RefSeq" id="WP_378061718.1">
    <property type="nucleotide sequence ID" value="NZ_JBHSIS010000024.1"/>
</dbReference>
<reference evidence="8" key="1">
    <citation type="journal article" date="2019" name="Int. J. Syst. Evol. Microbiol.">
        <title>The Global Catalogue of Microorganisms (GCM) 10K type strain sequencing project: providing services to taxonomists for standard genome sequencing and annotation.</title>
        <authorList>
            <consortium name="The Broad Institute Genomics Platform"/>
            <consortium name="The Broad Institute Genome Sequencing Center for Infectious Disease"/>
            <person name="Wu L."/>
            <person name="Ma J."/>
        </authorList>
    </citation>
    <scope>NUCLEOTIDE SEQUENCE [LARGE SCALE GENOMIC DNA]</scope>
    <source>
        <strain evidence="8">ZS-22-S1</strain>
    </source>
</reference>
<organism evidence="7 8">
    <name type="scientific">Actinophytocola glycyrrhizae</name>
    <dbReference type="NCBI Taxonomy" id="2044873"/>
    <lineage>
        <taxon>Bacteria</taxon>
        <taxon>Bacillati</taxon>
        <taxon>Actinomycetota</taxon>
        <taxon>Actinomycetes</taxon>
        <taxon>Pseudonocardiales</taxon>
        <taxon>Pseudonocardiaceae</taxon>
    </lineage>
</organism>
<gene>
    <name evidence="7" type="ORF">ACFPCV_35060</name>
</gene>
<name>A0ABV9SEB1_9PSEU</name>
<evidence type="ECO:0000256" key="6">
    <source>
        <dbReference type="ARBA" id="ARBA00029466"/>
    </source>
</evidence>
<dbReference type="Pfam" id="PF03852">
    <property type="entry name" value="Vsr"/>
    <property type="match status" value="1"/>
</dbReference>
<evidence type="ECO:0000256" key="4">
    <source>
        <dbReference type="ARBA" id="ARBA00022801"/>
    </source>
</evidence>
<comment type="similarity">
    <text evidence="6">Belongs to the Vsr family.</text>
</comment>
<evidence type="ECO:0000256" key="5">
    <source>
        <dbReference type="ARBA" id="ARBA00023204"/>
    </source>
</evidence>
<evidence type="ECO:0000256" key="1">
    <source>
        <dbReference type="ARBA" id="ARBA00022722"/>
    </source>
</evidence>
<dbReference type="EMBL" id="JBHSIS010000024">
    <property type="protein sequence ID" value="MFC4858745.1"/>
    <property type="molecule type" value="Genomic_DNA"/>
</dbReference>
<proteinExistence type="inferred from homology"/>
<keyword evidence="3" id="KW-0227">DNA damage</keyword>
<evidence type="ECO:0000313" key="8">
    <source>
        <dbReference type="Proteomes" id="UP001595859"/>
    </source>
</evidence>